<protein>
    <recommendedName>
        <fullName evidence="3">DUF2974 domain-containing protein</fullName>
    </recommendedName>
</protein>
<dbReference type="InterPro" id="IPR029058">
    <property type="entry name" value="AB_hydrolase_fold"/>
</dbReference>
<evidence type="ECO:0008006" key="3">
    <source>
        <dbReference type="Google" id="ProtNLM"/>
    </source>
</evidence>
<accession>A0A430FUS2</accession>
<dbReference type="Proteomes" id="UP000287470">
    <property type="component" value="Unassembled WGS sequence"/>
</dbReference>
<sequence>MPPPAYDGRMGGIIEETRTMFDTFAERPFGPTDGLVLSQLAYARMPDGVPRHGDDGFAPLTALLRAESYDDMFRGVYAPERNVELVRAVCESPRWRGVRVGGCIDETDPDSMLQFAACTFDLGDGTMYVAFRGTDSSFVGWKEDFMMAFQRPVPSQSAAADYLRALGERWHGAIMVGGHSKGGNLAVYAAAEAPAAIQERIVGVHSYDGPGFDEEFRRSDGFARIRGRIHKTVPESSIVGLLFDGDATAGGYDVVRSDGVAVMQHFALNWRTERGRFTDAPGLSSTATYAAGVINDWMAKTDPEHRRIFVERLFGMLESTGHTTFAQLEADWKQSLPAMARAFGEFDEDDRRVVRTVLGAFASSAVRRPTT</sequence>
<dbReference type="Pfam" id="PF11187">
    <property type="entry name" value="Mbeg1-like"/>
    <property type="match status" value="1"/>
</dbReference>
<keyword evidence="2" id="KW-1185">Reference proteome</keyword>
<gene>
    <name evidence="1" type="ORF">D2E24_0800</name>
</gene>
<organism evidence="1 2">
    <name type="scientific">Bifidobacterium samirii</name>
    <dbReference type="NCBI Taxonomy" id="2306974"/>
    <lineage>
        <taxon>Bacteria</taxon>
        <taxon>Bacillati</taxon>
        <taxon>Actinomycetota</taxon>
        <taxon>Actinomycetes</taxon>
        <taxon>Bifidobacteriales</taxon>
        <taxon>Bifidobacteriaceae</taxon>
        <taxon>Bifidobacterium</taxon>
    </lineage>
</organism>
<proteinExistence type="predicted"/>
<dbReference type="Gene3D" id="3.40.50.1820">
    <property type="entry name" value="alpha/beta hydrolase"/>
    <property type="match status" value="1"/>
</dbReference>
<comment type="caution">
    <text evidence="1">The sequence shown here is derived from an EMBL/GenBank/DDBJ whole genome shotgun (WGS) entry which is preliminary data.</text>
</comment>
<reference evidence="1 2" key="1">
    <citation type="submission" date="2018-09" db="EMBL/GenBank/DDBJ databases">
        <title>Characterization of the phylogenetic diversity of five novel species belonging to the genus Bifidobacterium.</title>
        <authorList>
            <person name="Lugli G.A."/>
            <person name="Duranti S."/>
            <person name="Milani C."/>
        </authorList>
    </citation>
    <scope>NUCLEOTIDE SEQUENCE [LARGE SCALE GENOMIC DNA]</scope>
    <source>
        <strain evidence="1 2">2033B</strain>
    </source>
</reference>
<dbReference type="AlphaFoldDB" id="A0A430FUS2"/>
<name>A0A430FUS2_9BIFI</name>
<evidence type="ECO:0000313" key="1">
    <source>
        <dbReference type="EMBL" id="RSX57207.1"/>
    </source>
</evidence>
<evidence type="ECO:0000313" key="2">
    <source>
        <dbReference type="Proteomes" id="UP000287470"/>
    </source>
</evidence>
<dbReference type="InterPro" id="IPR024499">
    <property type="entry name" value="Mbeg1-like"/>
</dbReference>
<dbReference type="EMBL" id="QXGK01000006">
    <property type="protein sequence ID" value="RSX57207.1"/>
    <property type="molecule type" value="Genomic_DNA"/>
</dbReference>
<dbReference type="SUPFAM" id="SSF53474">
    <property type="entry name" value="alpha/beta-Hydrolases"/>
    <property type="match status" value="1"/>
</dbReference>